<protein>
    <recommendedName>
        <fullName evidence="3">SnoaL-like domain-containing protein</fullName>
    </recommendedName>
</protein>
<proteinExistence type="predicted"/>
<accession>A0ABP4QPT4</accession>
<reference evidence="2" key="1">
    <citation type="journal article" date="2019" name="Int. J. Syst. Evol. Microbiol.">
        <title>The Global Catalogue of Microorganisms (GCM) 10K type strain sequencing project: providing services to taxonomists for standard genome sequencing and annotation.</title>
        <authorList>
            <consortium name="The Broad Institute Genomics Platform"/>
            <consortium name="The Broad Institute Genome Sequencing Center for Infectious Disease"/>
            <person name="Wu L."/>
            <person name="Ma J."/>
        </authorList>
    </citation>
    <scope>NUCLEOTIDE SEQUENCE [LARGE SCALE GENOMIC DNA]</scope>
    <source>
        <strain evidence="2">JCM 14304</strain>
    </source>
</reference>
<dbReference type="RefSeq" id="WP_344201701.1">
    <property type="nucleotide sequence ID" value="NZ_BAAAND010000013.1"/>
</dbReference>
<keyword evidence="2" id="KW-1185">Reference proteome</keyword>
<evidence type="ECO:0000313" key="2">
    <source>
        <dbReference type="Proteomes" id="UP001500190"/>
    </source>
</evidence>
<name>A0ABP4QPT4_9ACTN</name>
<comment type="caution">
    <text evidence="1">The sequence shown here is derived from an EMBL/GenBank/DDBJ whole genome shotgun (WGS) entry which is preliminary data.</text>
</comment>
<organism evidence="1 2">
    <name type="scientific">Kribbella karoonensis</name>
    <dbReference type="NCBI Taxonomy" id="324851"/>
    <lineage>
        <taxon>Bacteria</taxon>
        <taxon>Bacillati</taxon>
        <taxon>Actinomycetota</taxon>
        <taxon>Actinomycetes</taxon>
        <taxon>Propionibacteriales</taxon>
        <taxon>Kribbellaceae</taxon>
        <taxon>Kribbella</taxon>
    </lineage>
</organism>
<sequence length="129" mass="14163">MRTLEVLDAQRSQAFWSLDAAALDKIYLPGSPPWVADRALLASYRKQNVRVQGLRITIVSTTIAARTATTITLRTVDHLTAGEAVDRFGARTPFPAGQPSARLITLTAVRPNPSNPNNQPWRITTITRA</sequence>
<gene>
    <name evidence="1" type="ORF">GCM10009742_79170</name>
</gene>
<dbReference type="EMBL" id="BAAAND010000013">
    <property type="protein sequence ID" value="GAA1615604.1"/>
    <property type="molecule type" value="Genomic_DNA"/>
</dbReference>
<evidence type="ECO:0000313" key="1">
    <source>
        <dbReference type="EMBL" id="GAA1615604.1"/>
    </source>
</evidence>
<evidence type="ECO:0008006" key="3">
    <source>
        <dbReference type="Google" id="ProtNLM"/>
    </source>
</evidence>
<dbReference type="Proteomes" id="UP001500190">
    <property type="component" value="Unassembled WGS sequence"/>
</dbReference>